<geneLocation type="mitochondrion" evidence="2"/>
<evidence type="ECO:0000313" key="2">
    <source>
        <dbReference type="EMBL" id="KUM48295.1"/>
    </source>
</evidence>
<comment type="caution">
    <text evidence="2">The sequence shown here is derived from an EMBL/GenBank/DDBJ whole genome shotgun (WGS) entry which is preliminary data.</text>
</comment>
<feature type="transmembrane region" description="Helical" evidence="1">
    <location>
        <begin position="44"/>
        <end position="62"/>
    </location>
</feature>
<sequence length="130" mass="14916">MHITDWWNTCGCWNIKRAEHKGRKELHLWEQVCSLGKKLGHEGMLRAISLLLGGVLGCLLIIRLFSPLMLVKPLLLSLLLMWSLPLLVFDLDLYPHLDPIRTLTLQGKRVPQCQSKLQVMVLLSPQMLLK</sequence>
<organism evidence="2">
    <name type="scientific">Picea glauca</name>
    <name type="common">White spruce</name>
    <name type="synonym">Pinus glauca</name>
    <dbReference type="NCBI Taxonomy" id="3330"/>
    <lineage>
        <taxon>Eukaryota</taxon>
        <taxon>Viridiplantae</taxon>
        <taxon>Streptophyta</taxon>
        <taxon>Embryophyta</taxon>
        <taxon>Tracheophyta</taxon>
        <taxon>Spermatophyta</taxon>
        <taxon>Pinopsida</taxon>
        <taxon>Pinidae</taxon>
        <taxon>Conifers I</taxon>
        <taxon>Pinales</taxon>
        <taxon>Pinaceae</taxon>
        <taxon>Picea</taxon>
    </lineage>
</organism>
<keyword evidence="1" id="KW-0812">Transmembrane</keyword>
<dbReference type="EMBL" id="LKAM01000006">
    <property type="protein sequence ID" value="KUM48295.1"/>
    <property type="molecule type" value="Genomic_DNA"/>
</dbReference>
<keyword evidence="1" id="KW-0472">Membrane</keyword>
<reference evidence="2" key="1">
    <citation type="journal article" date="2015" name="Genome Biol. Evol.">
        <title>Organellar Genomes of White Spruce (Picea glauca): Assembly and Annotation.</title>
        <authorList>
            <person name="Jackman S.D."/>
            <person name="Warren R.L."/>
            <person name="Gibb E.A."/>
            <person name="Vandervalk B.P."/>
            <person name="Mohamadi H."/>
            <person name="Chu J."/>
            <person name="Raymond A."/>
            <person name="Pleasance S."/>
            <person name="Coope R."/>
            <person name="Wildung M.R."/>
            <person name="Ritland C.E."/>
            <person name="Bousquet J."/>
            <person name="Jones S.J."/>
            <person name="Bohlmann J."/>
            <person name="Birol I."/>
        </authorList>
    </citation>
    <scope>NUCLEOTIDE SEQUENCE [LARGE SCALE GENOMIC DNA]</scope>
    <source>
        <tissue evidence="2">Flushing bud</tissue>
    </source>
</reference>
<keyword evidence="2" id="KW-0496">Mitochondrion</keyword>
<gene>
    <name evidence="2" type="ORF">ABT39_MTgene5295</name>
</gene>
<keyword evidence="1" id="KW-1133">Transmembrane helix</keyword>
<protein>
    <submittedName>
        <fullName evidence="2">Uncharacterized protein</fullName>
    </submittedName>
</protein>
<dbReference type="AlphaFoldDB" id="A0A101LZN7"/>
<feature type="transmembrane region" description="Helical" evidence="1">
    <location>
        <begin position="74"/>
        <end position="94"/>
    </location>
</feature>
<proteinExistence type="predicted"/>
<evidence type="ECO:0000256" key="1">
    <source>
        <dbReference type="SAM" id="Phobius"/>
    </source>
</evidence>
<name>A0A101LZN7_PICGL</name>
<accession>A0A101LZN7</accession>